<keyword evidence="2 4" id="KW-0371">Homeobox</keyword>
<dbReference type="PANTHER" id="PTHR11850">
    <property type="entry name" value="HOMEOBOX PROTEIN TRANSCRIPTION FACTORS"/>
    <property type="match status" value="1"/>
</dbReference>
<dbReference type="GO" id="GO:0006355">
    <property type="term" value="P:regulation of DNA-templated transcription"/>
    <property type="evidence" value="ECO:0007669"/>
    <property type="project" value="InterPro"/>
</dbReference>
<name>A0A7S1XAZ8_9RHOD</name>
<evidence type="ECO:0000259" key="6">
    <source>
        <dbReference type="PROSITE" id="PS50071"/>
    </source>
</evidence>
<dbReference type="EMBL" id="HBGH01003417">
    <property type="protein sequence ID" value="CAD9228709.1"/>
    <property type="molecule type" value="Transcribed_RNA"/>
</dbReference>
<dbReference type="SUPFAM" id="SSF46689">
    <property type="entry name" value="Homeodomain-like"/>
    <property type="match status" value="1"/>
</dbReference>
<dbReference type="Gene3D" id="1.10.10.60">
    <property type="entry name" value="Homeodomain-like"/>
    <property type="match status" value="1"/>
</dbReference>
<feature type="domain" description="Homeobox" evidence="6">
    <location>
        <begin position="296"/>
        <end position="359"/>
    </location>
</feature>
<proteinExistence type="predicted"/>
<reference evidence="7" key="1">
    <citation type="submission" date="2021-01" db="EMBL/GenBank/DDBJ databases">
        <authorList>
            <person name="Corre E."/>
            <person name="Pelletier E."/>
            <person name="Niang G."/>
            <person name="Scheremetjew M."/>
            <person name="Finn R."/>
            <person name="Kale V."/>
            <person name="Holt S."/>
            <person name="Cochrane G."/>
            <person name="Meng A."/>
            <person name="Brown T."/>
            <person name="Cohen L."/>
        </authorList>
    </citation>
    <scope>NUCLEOTIDE SEQUENCE</scope>
    <source>
        <strain evidence="7">SAG 36.94</strain>
    </source>
</reference>
<dbReference type="GO" id="GO:0005634">
    <property type="term" value="C:nucleus"/>
    <property type="evidence" value="ECO:0007669"/>
    <property type="project" value="UniProtKB-SubCell"/>
</dbReference>
<evidence type="ECO:0000313" key="7">
    <source>
        <dbReference type="EMBL" id="CAD9228709.1"/>
    </source>
</evidence>
<evidence type="ECO:0000256" key="2">
    <source>
        <dbReference type="ARBA" id="ARBA00023155"/>
    </source>
</evidence>
<keyword evidence="1 4" id="KW-0238">DNA-binding</keyword>
<dbReference type="PROSITE" id="PS50071">
    <property type="entry name" value="HOMEOBOX_2"/>
    <property type="match status" value="1"/>
</dbReference>
<evidence type="ECO:0000256" key="4">
    <source>
        <dbReference type="PROSITE-ProRule" id="PRU00108"/>
    </source>
</evidence>
<dbReference type="SMART" id="SM00389">
    <property type="entry name" value="HOX"/>
    <property type="match status" value="1"/>
</dbReference>
<accession>A0A7S1XAZ8</accession>
<feature type="region of interest" description="Disordered" evidence="5">
    <location>
        <begin position="1"/>
        <end position="24"/>
    </location>
</feature>
<organism evidence="7">
    <name type="scientific">Compsopogon caeruleus</name>
    <dbReference type="NCBI Taxonomy" id="31354"/>
    <lineage>
        <taxon>Eukaryota</taxon>
        <taxon>Rhodophyta</taxon>
        <taxon>Compsopogonophyceae</taxon>
        <taxon>Compsopogonales</taxon>
        <taxon>Compsopogonaceae</taxon>
        <taxon>Compsopogon</taxon>
    </lineage>
</organism>
<dbReference type="CDD" id="cd00086">
    <property type="entry name" value="homeodomain"/>
    <property type="match status" value="1"/>
</dbReference>
<dbReference type="InterPro" id="IPR009057">
    <property type="entry name" value="Homeodomain-like_sf"/>
</dbReference>
<dbReference type="InterPro" id="IPR050224">
    <property type="entry name" value="TALE_homeobox"/>
</dbReference>
<dbReference type="AlphaFoldDB" id="A0A7S1XAZ8"/>
<evidence type="ECO:0000256" key="5">
    <source>
        <dbReference type="SAM" id="MobiDB-lite"/>
    </source>
</evidence>
<gene>
    <name evidence="7" type="ORF">CCAE0312_LOCUS1855</name>
</gene>
<feature type="compositionally biased region" description="Basic and acidic residues" evidence="5">
    <location>
        <begin position="82"/>
        <end position="91"/>
    </location>
</feature>
<evidence type="ECO:0000256" key="3">
    <source>
        <dbReference type="ARBA" id="ARBA00023242"/>
    </source>
</evidence>
<evidence type="ECO:0000256" key="1">
    <source>
        <dbReference type="ARBA" id="ARBA00023125"/>
    </source>
</evidence>
<feature type="compositionally biased region" description="Polar residues" evidence="5">
    <location>
        <begin position="13"/>
        <end position="24"/>
    </location>
</feature>
<protein>
    <recommendedName>
        <fullName evidence="6">Homeobox domain-containing protein</fullName>
    </recommendedName>
</protein>
<sequence length="364" mass="41056">MDSHWSAMPPHGRNNTSYARQASQALLEEVGTQLLRAETNGPPGYNLNGRGYHQVTAATPPLPQQRYRRTDQHGNMGPRPPLLDHGRRTDDPMNSMNGPRGPLMKPVQHPHHQHDYSIRPRGYAGHPSSAPISPPYHVSHGPHYPSPSARSRFGPMDRSYFGPTADLNDSAPTGAVVPLVSAIQQACGLVETKNTRVFHDAISQFQMDAGPGEETIRADFVSHFLDLLDQFDQRFDDLTARVDRSCDGVVRLAKVPAIQGLEDLVVGEAESPEDAEIQRQLKRKFVDAMEKVQTRPMPKRRRGNLPKEATVVFKKWFDEHLEHPYPSDEEKQEMSRLTGVSVQQITNWYINHRKRVWKPTTSRP</sequence>
<dbReference type="GO" id="GO:0003677">
    <property type="term" value="F:DNA binding"/>
    <property type="evidence" value="ECO:0007669"/>
    <property type="project" value="UniProtKB-UniRule"/>
</dbReference>
<keyword evidence="3 4" id="KW-0539">Nucleus</keyword>
<dbReference type="InterPro" id="IPR008422">
    <property type="entry name" value="KN_HD"/>
</dbReference>
<feature type="region of interest" description="Disordered" evidence="5">
    <location>
        <begin position="69"/>
        <end position="95"/>
    </location>
</feature>
<comment type="subcellular location">
    <subcellularLocation>
        <location evidence="4">Nucleus</location>
    </subcellularLocation>
</comment>
<feature type="DNA-binding region" description="Homeobox" evidence="4">
    <location>
        <begin position="298"/>
        <end position="360"/>
    </location>
</feature>
<dbReference type="Pfam" id="PF05920">
    <property type="entry name" value="Homeobox_KN"/>
    <property type="match status" value="1"/>
</dbReference>
<dbReference type="InterPro" id="IPR001356">
    <property type="entry name" value="HD"/>
</dbReference>